<name>A0ABR6BJL8_9PSEU</name>
<sequence>MSAPRMGQHEPGLAAYRKPTLRVPNSRRRAVSSPQSASSPCHQPG</sequence>
<gene>
    <name evidence="2" type="ORF">BC739_004048</name>
</gene>
<evidence type="ECO:0000313" key="3">
    <source>
        <dbReference type="Proteomes" id="UP000517916"/>
    </source>
</evidence>
<evidence type="ECO:0000313" key="2">
    <source>
        <dbReference type="EMBL" id="MBA8926842.1"/>
    </source>
</evidence>
<dbReference type="Proteomes" id="UP000517916">
    <property type="component" value="Unassembled WGS sequence"/>
</dbReference>
<proteinExistence type="predicted"/>
<comment type="caution">
    <text evidence="2">The sequence shown here is derived from an EMBL/GenBank/DDBJ whole genome shotgun (WGS) entry which is preliminary data.</text>
</comment>
<organism evidence="2 3">
    <name type="scientific">Kutzneria viridogrisea</name>
    <dbReference type="NCBI Taxonomy" id="47990"/>
    <lineage>
        <taxon>Bacteria</taxon>
        <taxon>Bacillati</taxon>
        <taxon>Actinomycetota</taxon>
        <taxon>Actinomycetes</taxon>
        <taxon>Pseudonocardiales</taxon>
        <taxon>Pseudonocardiaceae</taxon>
        <taxon>Kutzneria</taxon>
    </lineage>
</organism>
<keyword evidence="3" id="KW-1185">Reference proteome</keyword>
<dbReference type="EMBL" id="JACJID010000003">
    <property type="protein sequence ID" value="MBA8926842.1"/>
    <property type="molecule type" value="Genomic_DNA"/>
</dbReference>
<feature type="compositionally biased region" description="Polar residues" evidence="1">
    <location>
        <begin position="32"/>
        <end position="45"/>
    </location>
</feature>
<evidence type="ECO:0000256" key="1">
    <source>
        <dbReference type="SAM" id="MobiDB-lite"/>
    </source>
</evidence>
<feature type="region of interest" description="Disordered" evidence="1">
    <location>
        <begin position="1"/>
        <end position="45"/>
    </location>
</feature>
<protein>
    <submittedName>
        <fullName evidence="2">Uncharacterized protein</fullName>
    </submittedName>
</protein>
<reference evidence="2 3" key="1">
    <citation type="submission" date="2020-08" db="EMBL/GenBank/DDBJ databases">
        <title>Genomic Encyclopedia of Archaeal and Bacterial Type Strains, Phase II (KMG-II): from individual species to whole genera.</title>
        <authorList>
            <person name="Goeker M."/>
        </authorList>
    </citation>
    <scope>NUCLEOTIDE SEQUENCE [LARGE SCALE GENOMIC DNA]</scope>
    <source>
        <strain evidence="2 3">DSM 43850</strain>
    </source>
</reference>
<accession>A0ABR6BJL8</accession>